<protein>
    <submittedName>
        <fullName evidence="1">Uncharacterized protein</fullName>
    </submittedName>
</protein>
<dbReference type="Proteomes" id="UP000386281">
    <property type="component" value="Unassembled WGS sequence"/>
</dbReference>
<sequence length="70" mass="8222">MIAPTINRKWTAHEEDDHAYTRCDEHSAETERRKLEIKAEEHHCADDQRKCQTIRQGPDNGQKIFGKTDM</sequence>
<reference evidence="1 2" key="1">
    <citation type="submission" date="2019-02" db="EMBL/GenBank/DDBJ databases">
        <authorList>
            <consortium name="Pathogen Informatics"/>
        </authorList>
    </citation>
    <scope>NUCLEOTIDE SEQUENCE [LARGE SCALE GENOMIC DNA]</scope>
    <source>
        <strain evidence="1 2">3012STDY7078520</strain>
    </source>
</reference>
<evidence type="ECO:0000313" key="1">
    <source>
        <dbReference type="EMBL" id="VEW14719.1"/>
    </source>
</evidence>
<dbReference type="AlphaFoldDB" id="A0A449DAY1"/>
<name>A0A449DAY1_9MICO</name>
<gene>
    <name evidence="1" type="ORF">NCTC12391_02868</name>
</gene>
<proteinExistence type="predicted"/>
<organism evidence="1 2">
    <name type="scientific">Brevibacterium casei</name>
    <dbReference type="NCBI Taxonomy" id="33889"/>
    <lineage>
        <taxon>Bacteria</taxon>
        <taxon>Bacillati</taxon>
        <taxon>Actinomycetota</taxon>
        <taxon>Actinomycetes</taxon>
        <taxon>Micrococcales</taxon>
        <taxon>Brevibacteriaceae</taxon>
        <taxon>Brevibacterium</taxon>
    </lineage>
</organism>
<evidence type="ECO:0000313" key="2">
    <source>
        <dbReference type="Proteomes" id="UP000386281"/>
    </source>
</evidence>
<dbReference type="EMBL" id="CAACXN010000015">
    <property type="protein sequence ID" value="VEW14719.1"/>
    <property type="molecule type" value="Genomic_DNA"/>
</dbReference>
<accession>A0A449DAY1</accession>